<name>A0A367LVY7_PSEAI</name>
<feature type="chain" id="PRO_5016811650" description="Molybdate ABC transporter substrate-binding protein" evidence="1">
    <location>
        <begin position="24"/>
        <end position="61"/>
    </location>
</feature>
<dbReference type="Gene3D" id="3.55.50.30">
    <property type="match status" value="1"/>
</dbReference>
<protein>
    <recommendedName>
        <fullName evidence="4">Molybdate ABC transporter substrate-binding protein</fullName>
    </recommendedName>
</protein>
<organism evidence="2 3">
    <name type="scientific">Pseudomonas aeruginosa</name>
    <dbReference type="NCBI Taxonomy" id="287"/>
    <lineage>
        <taxon>Bacteria</taxon>
        <taxon>Pseudomonadati</taxon>
        <taxon>Pseudomonadota</taxon>
        <taxon>Gammaproteobacteria</taxon>
        <taxon>Pseudomonadales</taxon>
        <taxon>Pseudomonadaceae</taxon>
        <taxon>Pseudomonas</taxon>
    </lineage>
</organism>
<feature type="non-terminal residue" evidence="2">
    <location>
        <position position="61"/>
    </location>
</feature>
<comment type="caution">
    <text evidence="2">The sequence shown here is derived from an EMBL/GenBank/DDBJ whole genome shotgun (WGS) entry which is preliminary data.</text>
</comment>
<dbReference type="PROSITE" id="PS51257">
    <property type="entry name" value="PROKAR_LIPOPROTEIN"/>
    <property type="match status" value="1"/>
</dbReference>
<sequence length="61" mass="6602">MTPFPRFALRTLPALFLSLGCLAATVQAAEAVRYRFRQAAAPLAQALNAFSRASGQTLLYT</sequence>
<evidence type="ECO:0008006" key="4">
    <source>
        <dbReference type="Google" id="ProtNLM"/>
    </source>
</evidence>
<reference evidence="2 3" key="1">
    <citation type="submission" date="2018-07" db="EMBL/GenBank/DDBJ databases">
        <title>Mechanisms of high-level aminoglycoside resistance among Gram-negative pathogens in Brazil.</title>
        <authorList>
            <person name="Ballaben A.S."/>
            <person name="Darini A.L.C."/>
            <person name="Doi Y."/>
        </authorList>
    </citation>
    <scope>NUCLEOTIDE SEQUENCE [LARGE SCALE GENOMIC DNA]</scope>
    <source>
        <strain evidence="2 3">B2-305</strain>
    </source>
</reference>
<evidence type="ECO:0000313" key="2">
    <source>
        <dbReference type="EMBL" id="RCI69171.1"/>
    </source>
</evidence>
<keyword evidence="1" id="KW-0732">Signal</keyword>
<gene>
    <name evidence="2" type="ORF">DT376_41375</name>
</gene>
<dbReference type="AlphaFoldDB" id="A0A367LVY7"/>
<evidence type="ECO:0000256" key="1">
    <source>
        <dbReference type="SAM" id="SignalP"/>
    </source>
</evidence>
<proteinExistence type="predicted"/>
<dbReference type="EMBL" id="QORE01003354">
    <property type="protein sequence ID" value="RCI69171.1"/>
    <property type="molecule type" value="Genomic_DNA"/>
</dbReference>
<feature type="signal peptide" evidence="1">
    <location>
        <begin position="1"/>
        <end position="23"/>
    </location>
</feature>
<dbReference type="Proteomes" id="UP000253594">
    <property type="component" value="Unassembled WGS sequence"/>
</dbReference>
<accession>A0A367LVY7</accession>
<evidence type="ECO:0000313" key="3">
    <source>
        <dbReference type="Proteomes" id="UP000253594"/>
    </source>
</evidence>